<protein>
    <submittedName>
        <fullName evidence="2">Uncharacterized protein</fullName>
    </submittedName>
</protein>
<dbReference type="RefSeq" id="WP_065869314.1">
    <property type="nucleotide sequence ID" value="NZ_CP142150.1"/>
</dbReference>
<feature type="region of interest" description="Disordered" evidence="1">
    <location>
        <begin position="1"/>
        <end position="29"/>
    </location>
</feature>
<accession>A0AAP2WG50</accession>
<dbReference type="AlphaFoldDB" id="A0AAP2WG50"/>
<evidence type="ECO:0000256" key="1">
    <source>
        <dbReference type="SAM" id="MobiDB-lite"/>
    </source>
</evidence>
<organism evidence="2 3">
    <name type="scientific">Pseudomonas poae</name>
    <dbReference type="NCBI Taxonomy" id="200451"/>
    <lineage>
        <taxon>Bacteria</taxon>
        <taxon>Pseudomonadati</taxon>
        <taxon>Pseudomonadota</taxon>
        <taxon>Gammaproteobacteria</taxon>
        <taxon>Pseudomonadales</taxon>
        <taxon>Pseudomonadaceae</taxon>
        <taxon>Pseudomonas</taxon>
    </lineage>
</organism>
<evidence type="ECO:0000313" key="2">
    <source>
        <dbReference type="EMBL" id="MCF5654063.1"/>
    </source>
</evidence>
<dbReference type="Proteomes" id="UP000814126">
    <property type="component" value="Unassembled WGS sequence"/>
</dbReference>
<gene>
    <name evidence="2" type="ORF">GIV46_03430</name>
</gene>
<comment type="caution">
    <text evidence="2">The sequence shown here is derived from an EMBL/GenBank/DDBJ whole genome shotgun (WGS) entry which is preliminary data.</text>
</comment>
<dbReference type="EMBL" id="WJZX01000005">
    <property type="protein sequence ID" value="MCF5654063.1"/>
    <property type="molecule type" value="Genomic_DNA"/>
</dbReference>
<evidence type="ECO:0000313" key="3">
    <source>
        <dbReference type="Proteomes" id="UP000814126"/>
    </source>
</evidence>
<name>A0AAP2WG50_9PSED</name>
<reference evidence="2" key="1">
    <citation type="submission" date="2019-11" db="EMBL/GenBank/DDBJ databases">
        <title>Epiphytic Pseudomonas syringae from cherry orchards.</title>
        <authorList>
            <person name="Hulin M.T."/>
        </authorList>
    </citation>
    <scope>NUCLEOTIDE SEQUENCE</scope>
    <source>
        <strain evidence="2">PA-2-1F</strain>
    </source>
</reference>
<proteinExistence type="predicted"/>
<sequence length="335" mass="34598">MSQISANPLYRSPTPPPQNNDEVNKRQPPRALTAPYTAKVFGGEAKFQPIPTVTFTPATHATIAARITPLPGGPSVGASATARFLPDIVLRPNDAGGLNVSVTPKMQLQLNADLTAGIPNILGTGIGVRGGGSASKWFTFNAPEARFNLNPDLSFNASAHLNPALTTTQRIGLNGGLQGRVSSSGLGAGAGVDQAFTHQTQQEFKLGGPGVKFEMIPGSKPTITQNVDKTVSISNSYSFLPRTSVNANAQAGPLTVSAGAGVLPGVTVKYKVTLSTDLASKTPPKTEVSVSSGVRLDGAFAIGVSLLPRDWPVSLSASVGAQPYVRVSADASYTV</sequence>